<feature type="transmembrane region" description="Helical" evidence="6">
    <location>
        <begin position="62"/>
        <end position="83"/>
    </location>
</feature>
<dbReference type="GO" id="GO:0055085">
    <property type="term" value="P:transmembrane transport"/>
    <property type="evidence" value="ECO:0007669"/>
    <property type="project" value="TreeGrafter"/>
</dbReference>
<feature type="transmembrane region" description="Helical" evidence="6">
    <location>
        <begin position="34"/>
        <end position="55"/>
    </location>
</feature>
<proteinExistence type="inferred from homology"/>
<dbReference type="OrthoDB" id="9799225at2"/>
<reference evidence="7 8" key="1">
    <citation type="submission" date="2019-03" db="EMBL/GenBank/DDBJ databases">
        <title>Genomic Encyclopedia of Type Strains, Phase IV (KMG-IV): sequencing the most valuable type-strain genomes for metagenomic binning, comparative biology and taxonomic classification.</title>
        <authorList>
            <person name="Goeker M."/>
        </authorList>
    </citation>
    <scope>NUCLEOTIDE SEQUENCE [LARGE SCALE GENOMIC DNA]</scope>
    <source>
        <strain evidence="7 8">DSM 18063</strain>
    </source>
</reference>
<evidence type="ECO:0000313" key="8">
    <source>
        <dbReference type="Proteomes" id="UP000294835"/>
    </source>
</evidence>
<dbReference type="InterPro" id="IPR002549">
    <property type="entry name" value="AI-2E-like"/>
</dbReference>
<keyword evidence="5 6" id="KW-0472">Membrane</keyword>
<evidence type="ECO:0000256" key="1">
    <source>
        <dbReference type="ARBA" id="ARBA00004141"/>
    </source>
</evidence>
<accession>A0A4R2Q3T0</accession>
<evidence type="ECO:0000256" key="4">
    <source>
        <dbReference type="ARBA" id="ARBA00022989"/>
    </source>
</evidence>
<sequence>MSDRSPTPDPLSRVAVAVIALVAGFTALKLAEDVLAPLTLALVAGIILAPAAAMLERILPRSAVAALLPALGLVGLFALAFLVEPLIGRVIDAWPQIRWELRGVLNDFRGLVQQVGEVNDDVTSALGGGDGNSGGDDAKATARAIPSLADALFLAPRLAAQMMIFLGALFFFLLTRDRIYAWTAERIGRTLGAEAVLARIRTAEWLVSRYFLAITLVNAGLGFAVAVALSLIGMPGAVAWGVAAALLNFVVYLGPAAMIGALLIGGMIAFDGVGSILPPAIFLALNMIEAQFVTPGFVARHIAINPLLVFISLVFWLWLWGPIGGVIAIPVLVIALAMLNAFDRPLGQSLAPGA</sequence>
<dbReference type="EMBL" id="SLXP01000002">
    <property type="protein sequence ID" value="TCP43069.1"/>
    <property type="molecule type" value="Genomic_DNA"/>
</dbReference>
<protein>
    <submittedName>
        <fullName evidence="7">Putative PurR-regulated permease PerM</fullName>
    </submittedName>
</protein>
<feature type="transmembrane region" description="Helical" evidence="6">
    <location>
        <begin position="12"/>
        <end position="28"/>
    </location>
</feature>
<dbReference type="AlphaFoldDB" id="A0A4R2Q3T0"/>
<dbReference type="PANTHER" id="PTHR21716:SF16">
    <property type="entry name" value="BLL1467 PROTEIN"/>
    <property type="match status" value="1"/>
</dbReference>
<keyword evidence="3 6" id="KW-0812">Transmembrane</keyword>
<feature type="transmembrane region" description="Helical" evidence="6">
    <location>
        <begin position="210"/>
        <end position="232"/>
    </location>
</feature>
<dbReference type="Pfam" id="PF01594">
    <property type="entry name" value="AI-2E_transport"/>
    <property type="match status" value="1"/>
</dbReference>
<evidence type="ECO:0000256" key="6">
    <source>
        <dbReference type="SAM" id="Phobius"/>
    </source>
</evidence>
<evidence type="ECO:0000256" key="3">
    <source>
        <dbReference type="ARBA" id="ARBA00022692"/>
    </source>
</evidence>
<dbReference type="Proteomes" id="UP000294835">
    <property type="component" value="Unassembled WGS sequence"/>
</dbReference>
<gene>
    <name evidence="7" type="ORF">EV662_102262</name>
</gene>
<evidence type="ECO:0000313" key="7">
    <source>
        <dbReference type="EMBL" id="TCP43069.1"/>
    </source>
</evidence>
<name>A0A4R2Q3T0_9RHOB</name>
<comment type="caution">
    <text evidence="7">The sequence shown here is derived from an EMBL/GenBank/DDBJ whole genome shotgun (WGS) entry which is preliminary data.</text>
</comment>
<feature type="transmembrane region" description="Helical" evidence="6">
    <location>
        <begin position="323"/>
        <end position="342"/>
    </location>
</feature>
<evidence type="ECO:0000256" key="5">
    <source>
        <dbReference type="ARBA" id="ARBA00023136"/>
    </source>
</evidence>
<keyword evidence="4 6" id="KW-1133">Transmembrane helix</keyword>
<keyword evidence="8" id="KW-1185">Reference proteome</keyword>
<dbReference type="PANTHER" id="PTHR21716">
    <property type="entry name" value="TRANSMEMBRANE PROTEIN"/>
    <property type="match status" value="1"/>
</dbReference>
<feature type="transmembrane region" description="Helical" evidence="6">
    <location>
        <begin position="252"/>
        <end position="285"/>
    </location>
</feature>
<comment type="subcellular location">
    <subcellularLocation>
        <location evidence="1">Membrane</location>
        <topology evidence="1">Multi-pass membrane protein</topology>
    </subcellularLocation>
</comment>
<comment type="similarity">
    <text evidence="2">Belongs to the autoinducer-2 exporter (AI-2E) (TC 2.A.86) family.</text>
</comment>
<feature type="transmembrane region" description="Helical" evidence="6">
    <location>
        <begin position="158"/>
        <end position="175"/>
    </location>
</feature>
<dbReference type="GO" id="GO:0016020">
    <property type="term" value="C:membrane"/>
    <property type="evidence" value="ECO:0007669"/>
    <property type="project" value="UniProtKB-SubCell"/>
</dbReference>
<feature type="transmembrane region" description="Helical" evidence="6">
    <location>
        <begin position="297"/>
        <end position="317"/>
    </location>
</feature>
<dbReference type="RefSeq" id="WP_132460924.1">
    <property type="nucleotide sequence ID" value="NZ_SLXP01000002.1"/>
</dbReference>
<organism evidence="7 8">
    <name type="scientific">Rhodovulum marinum</name>
    <dbReference type="NCBI Taxonomy" id="320662"/>
    <lineage>
        <taxon>Bacteria</taxon>
        <taxon>Pseudomonadati</taxon>
        <taxon>Pseudomonadota</taxon>
        <taxon>Alphaproteobacteria</taxon>
        <taxon>Rhodobacterales</taxon>
        <taxon>Paracoccaceae</taxon>
        <taxon>Rhodovulum</taxon>
    </lineage>
</organism>
<evidence type="ECO:0000256" key="2">
    <source>
        <dbReference type="ARBA" id="ARBA00009773"/>
    </source>
</evidence>